<dbReference type="SUPFAM" id="SSF51726">
    <property type="entry name" value="UROD/MetE-like"/>
    <property type="match status" value="1"/>
</dbReference>
<evidence type="ECO:0000259" key="1">
    <source>
        <dbReference type="Pfam" id="PF01208"/>
    </source>
</evidence>
<reference evidence="2" key="1">
    <citation type="submission" date="2023-02" db="EMBL/GenBank/DDBJ databases">
        <title>Gut commensal Christensenella minuta modulates host metabolism via a new class of secondary bile acids.</title>
        <authorList>
            <person name="Liu C."/>
        </authorList>
    </citation>
    <scope>NUCLEOTIDE SEQUENCE</scope>
    <source>
        <strain evidence="2">CA70</strain>
    </source>
</reference>
<dbReference type="PANTHER" id="PTHR47099">
    <property type="entry name" value="METHYLCOBAMIDE:COM METHYLTRANSFERASE MTBA"/>
    <property type="match status" value="1"/>
</dbReference>
<sequence length="386" mass="43144">MTARERMLKAIALEKPDVLPVTTHHVLPYFLERSEGGISKREFFERYGLDEIEWIAVQKPDEARGEACDPKQGELGFLELPVIISDEWRVSREELPGKYQTVRCRVSTPKKELSMVLQSNAYTTWITEPIIKEKEDIDVLERYLPMPLMDVQASLDARERIGDRGIVRTHIPGAVDFYGQPGCWQDACTMYGPQKLILQTFDDPGWVHALLRMIQRRKKNYIASMKGAACDLVELGGGDGCTSVISPAIFDEFVAPYDKELIDAAHKSGQRIVYHLCGSKMALLESLAHMGMDALETLTPPAMGGDCRLREVKESLGDKMCLIGGFDQNYFFTEASEEETRAAVRKCFAEAGEGGGYILAPSDHFFEAKSGLLAAFAQEAHSMAYT</sequence>
<dbReference type="GO" id="GO:0004853">
    <property type="term" value="F:uroporphyrinogen decarboxylase activity"/>
    <property type="evidence" value="ECO:0007669"/>
    <property type="project" value="InterPro"/>
</dbReference>
<dbReference type="RefSeq" id="WP_353422795.1">
    <property type="nucleotide sequence ID" value="NZ_CP117826.1"/>
</dbReference>
<dbReference type="Pfam" id="PF01208">
    <property type="entry name" value="URO-D"/>
    <property type="match status" value="1"/>
</dbReference>
<dbReference type="Gene3D" id="3.20.20.210">
    <property type="match status" value="1"/>
</dbReference>
<protein>
    <submittedName>
        <fullName evidence="2">Uroporphyrinogen decarboxylase family protein</fullName>
    </submittedName>
</protein>
<dbReference type="InterPro" id="IPR038071">
    <property type="entry name" value="UROD/MetE-like_sf"/>
</dbReference>
<dbReference type="AlphaFoldDB" id="A0AAU8A5Y0"/>
<dbReference type="GO" id="GO:0006779">
    <property type="term" value="P:porphyrin-containing compound biosynthetic process"/>
    <property type="evidence" value="ECO:0007669"/>
    <property type="project" value="InterPro"/>
</dbReference>
<dbReference type="PANTHER" id="PTHR47099:SF1">
    <property type="entry name" value="METHYLCOBAMIDE:COM METHYLTRANSFERASE MTBA"/>
    <property type="match status" value="1"/>
</dbReference>
<dbReference type="InterPro" id="IPR052024">
    <property type="entry name" value="Methanogen_methyltrans"/>
</dbReference>
<evidence type="ECO:0000313" key="2">
    <source>
        <dbReference type="EMBL" id="XCC61249.1"/>
    </source>
</evidence>
<organism evidence="2">
    <name type="scientific">Christensenella massiliensis</name>
    <dbReference type="NCBI Taxonomy" id="1805714"/>
    <lineage>
        <taxon>Bacteria</taxon>
        <taxon>Bacillati</taxon>
        <taxon>Bacillota</taxon>
        <taxon>Clostridia</taxon>
        <taxon>Christensenellales</taxon>
        <taxon>Christensenellaceae</taxon>
        <taxon>Christensenella</taxon>
    </lineage>
</organism>
<dbReference type="InterPro" id="IPR000257">
    <property type="entry name" value="Uroporphyrinogen_deCOase"/>
</dbReference>
<feature type="domain" description="Uroporphyrinogen decarboxylase (URO-D)" evidence="1">
    <location>
        <begin position="126"/>
        <end position="362"/>
    </location>
</feature>
<gene>
    <name evidence="2" type="ORF">PUP29_06815</name>
</gene>
<accession>A0AAU8A5Y0</accession>
<dbReference type="EMBL" id="CP117826">
    <property type="protein sequence ID" value="XCC61249.1"/>
    <property type="molecule type" value="Genomic_DNA"/>
</dbReference>
<proteinExistence type="predicted"/>
<name>A0AAU8A5Y0_9FIRM</name>